<name>A0A0K1JNC6_9MICO</name>
<reference evidence="1 2" key="1">
    <citation type="submission" date="2015-03" db="EMBL/GenBank/DDBJ databases">
        <title>Luteipulveratus halotolerans sp. nov., a novel actinobacterium (Dermacoccaceae) from Sarawak, Malaysia.</title>
        <authorList>
            <person name="Juboi H."/>
            <person name="Basik A."/>
            <person name="Shamsul S.S."/>
            <person name="Arnold P."/>
            <person name="Schmitt E.K."/>
            <person name="Sanglier J.-J."/>
            <person name="Yeo T."/>
        </authorList>
    </citation>
    <scope>NUCLEOTIDE SEQUENCE [LARGE SCALE GENOMIC DNA]</scope>
    <source>
        <strain evidence="1 2">MN07-A0370</strain>
    </source>
</reference>
<accession>A0A0K1JNC6</accession>
<sequence length="262" mass="29278">MDSEFDIAASLEPTGSVPDRALAELKKLREGRGLTVDRIAHSPSLLSATGTSDPAEALAIIRAALSELGDNDRARALRVDFGLNLEQAILRPPTGREIDYLGDRRSAYATILGYDVKTLSRWSDKTISELRGKLLTDQFDGRIIVAAGVKRRRVTGVEVMQYDQTDTELSRGKTLGFKNPEDTSLPLVLYGFPRDWRPISIGFVVAFLDEDFPRTVSALVADTIIDVGFGHERTPLEIDDGMARCRIDRPRRDQLYGVWWEW</sequence>
<dbReference type="Proteomes" id="UP000066480">
    <property type="component" value="Chromosome"/>
</dbReference>
<dbReference type="AlphaFoldDB" id="A0A0K1JNC6"/>
<evidence type="ECO:0000313" key="1">
    <source>
        <dbReference type="EMBL" id="AKU18196.1"/>
    </source>
</evidence>
<dbReference type="KEGG" id="lmoi:VV02_24010"/>
<evidence type="ECO:0000313" key="2">
    <source>
        <dbReference type="Proteomes" id="UP000066480"/>
    </source>
</evidence>
<organism evidence="1 2">
    <name type="scientific">Luteipulveratus mongoliensis</name>
    <dbReference type="NCBI Taxonomy" id="571913"/>
    <lineage>
        <taxon>Bacteria</taxon>
        <taxon>Bacillati</taxon>
        <taxon>Actinomycetota</taxon>
        <taxon>Actinomycetes</taxon>
        <taxon>Micrococcales</taxon>
        <taxon>Dermacoccaceae</taxon>
        <taxon>Luteipulveratus</taxon>
    </lineage>
</organism>
<keyword evidence="2" id="KW-1185">Reference proteome</keyword>
<dbReference type="OrthoDB" id="5182928at2"/>
<dbReference type="RefSeq" id="WP_052595723.1">
    <property type="nucleotide sequence ID" value="NZ_CP011112.1"/>
</dbReference>
<proteinExistence type="predicted"/>
<dbReference type="EMBL" id="CP011112">
    <property type="protein sequence ID" value="AKU18196.1"/>
    <property type="molecule type" value="Genomic_DNA"/>
</dbReference>
<protein>
    <submittedName>
        <fullName evidence="1">Uncharacterized protein</fullName>
    </submittedName>
</protein>
<gene>
    <name evidence="1" type="ORF">VV02_24010</name>
</gene>